<dbReference type="SUPFAM" id="SSF51735">
    <property type="entry name" value="NAD(P)-binding Rossmann-fold domains"/>
    <property type="match status" value="1"/>
</dbReference>
<accession>A0A7D9L8L0</accession>
<dbReference type="Proteomes" id="UP001152795">
    <property type="component" value="Unassembled WGS sequence"/>
</dbReference>
<evidence type="ECO:0000256" key="5">
    <source>
        <dbReference type="ARBA" id="ARBA00046455"/>
    </source>
</evidence>
<dbReference type="GO" id="GO:0005739">
    <property type="term" value="C:mitochondrion"/>
    <property type="evidence" value="ECO:0007669"/>
    <property type="project" value="TreeGrafter"/>
</dbReference>
<feature type="compositionally biased region" description="Basic and acidic residues" evidence="6">
    <location>
        <begin position="188"/>
        <end position="203"/>
    </location>
</feature>
<keyword evidence="9" id="KW-1185">Reference proteome</keyword>
<evidence type="ECO:0000256" key="3">
    <source>
        <dbReference type="ARBA" id="ARBA00042000"/>
    </source>
</evidence>
<organism evidence="8 9">
    <name type="scientific">Paramuricea clavata</name>
    <name type="common">Red gorgonian</name>
    <name type="synonym">Violescent sea-whip</name>
    <dbReference type="NCBI Taxonomy" id="317549"/>
    <lineage>
        <taxon>Eukaryota</taxon>
        <taxon>Metazoa</taxon>
        <taxon>Cnidaria</taxon>
        <taxon>Anthozoa</taxon>
        <taxon>Octocorallia</taxon>
        <taxon>Malacalcyonacea</taxon>
        <taxon>Plexauridae</taxon>
        <taxon>Paramuricea</taxon>
    </lineage>
</organism>
<dbReference type="PANTHER" id="PTHR12126:SF11">
    <property type="entry name" value="NADH DEHYDROGENASE [UBIQUINONE] 1 ALPHA SUBCOMPLEX SUBUNIT 9, MITOCHONDRIAL"/>
    <property type="match status" value="1"/>
</dbReference>
<evidence type="ECO:0000256" key="2">
    <source>
        <dbReference type="ARBA" id="ARBA00040720"/>
    </source>
</evidence>
<sequence length="203" mass="23418">MMKQSNVVINLIGKNFSTRNFSFDECHVEGARIIARAAKQAGVQRFIHISALNASEDSPSQFLQSKARGEKAVREEFPDAIILRPSDIYGHEDKYFNYYSYFRNIPFGIPLIDGGMNTRKRPVFESHCDWRNVECSDKCRCGTRDKPCKNRAMTKNMGRERDNRSEKATDTRAKQGKEKGFRLSSKPTESEETQREKEHKDVK</sequence>
<feature type="non-terminal residue" evidence="8">
    <location>
        <position position="203"/>
    </location>
</feature>
<dbReference type="AlphaFoldDB" id="A0A7D9L8L0"/>
<protein>
    <recommendedName>
        <fullName evidence="2">NADH dehydrogenase [ubiquinone] 1 alpha subcomplex subunit 9, mitochondrial</fullName>
    </recommendedName>
    <alternativeName>
        <fullName evidence="4">Complex I-39kD</fullName>
    </alternativeName>
    <alternativeName>
        <fullName evidence="3">NADH-ubiquinone oxidoreductase 39 kDa subunit</fullName>
    </alternativeName>
</protein>
<comment type="similarity">
    <text evidence="1">Belongs to the complex I NDUFA9 subunit family.</text>
</comment>
<dbReference type="InterPro" id="IPR016040">
    <property type="entry name" value="NAD(P)-bd_dom"/>
</dbReference>
<evidence type="ECO:0000313" key="8">
    <source>
        <dbReference type="EMBL" id="CAB4027391.1"/>
    </source>
</evidence>
<evidence type="ECO:0000256" key="4">
    <source>
        <dbReference type="ARBA" id="ARBA00043145"/>
    </source>
</evidence>
<comment type="caution">
    <text evidence="8">The sequence shown here is derived from an EMBL/GenBank/DDBJ whole genome shotgun (WGS) entry which is preliminary data.</text>
</comment>
<dbReference type="InterPro" id="IPR051207">
    <property type="entry name" value="ComplexI_NDUFA9_subunit"/>
</dbReference>
<comment type="subunit">
    <text evidence="5">Complex I is composed of 45 different subunits. This a component of the hydrophobic protein fraction. Interacts with BLOC1S1. Interacts with SLC2A4. Interacts with CLOCK. Interacts with RAB5IF.</text>
</comment>
<dbReference type="PANTHER" id="PTHR12126">
    <property type="entry name" value="NADH-UBIQUINONE OXIDOREDUCTASE 39 KDA SUBUNIT-RELATED"/>
    <property type="match status" value="1"/>
</dbReference>
<evidence type="ECO:0000256" key="6">
    <source>
        <dbReference type="SAM" id="MobiDB-lite"/>
    </source>
</evidence>
<gene>
    <name evidence="8" type="ORF">PACLA_8A045312</name>
</gene>
<dbReference type="GO" id="GO:0003824">
    <property type="term" value="F:catalytic activity"/>
    <property type="evidence" value="ECO:0007669"/>
    <property type="project" value="UniProtKB-ARBA"/>
</dbReference>
<reference evidence="8" key="1">
    <citation type="submission" date="2020-04" db="EMBL/GenBank/DDBJ databases">
        <authorList>
            <person name="Alioto T."/>
            <person name="Alioto T."/>
            <person name="Gomez Garrido J."/>
        </authorList>
    </citation>
    <scope>NUCLEOTIDE SEQUENCE</scope>
    <source>
        <strain evidence="8">A484AB</strain>
    </source>
</reference>
<proteinExistence type="inferred from homology"/>
<feature type="compositionally biased region" description="Basic and acidic residues" evidence="6">
    <location>
        <begin position="157"/>
        <end position="181"/>
    </location>
</feature>
<name>A0A7D9L8L0_PARCT</name>
<evidence type="ECO:0000259" key="7">
    <source>
        <dbReference type="Pfam" id="PF13460"/>
    </source>
</evidence>
<dbReference type="EMBL" id="CACRXK020014774">
    <property type="protein sequence ID" value="CAB4027391.1"/>
    <property type="molecule type" value="Genomic_DNA"/>
</dbReference>
<feature type="domain" description="NAD(P)-binding" evidence="7">
    <location>
        <begin position="3"/>
        <end position="88"/>
    </location>
</feature>
<dbReference type="Pfam" id="PF13460">
    <property type="entry name" value="NAD_binding_10"/>
    <property type="match status" value="1"/>
</dbReference>
<evidence type="ECO:0000256" key="1">
    <source>
        <dbReference type="ARBA" id="ARBA00038501"/>
    </source>
</evidence>
<dbReference type="InterPro" id="IPR036291">
    <property type="entry name" value="NAD(P)-bd_dom_sf"/>
</dbReference>
<dbReference type="OrthoDB" id="275457at2759"/>
<feature type="region of interest" description="Disordered" evidence="6">
    <location>
        <begin position="146"/>
        <end position="203"/>
    </location>
</feature>
<dbReference type="GO" id="GO:0044877">
    <property type="term" value="F:protein-containing complex binding"/>
    <property type="evidence" value="ECO:0007669"/>
    <property type="project" value="TreeGrafter"/>
</dbReference>
<dbReference type="Gene3D" id="3.40.50.720">
    <property type="entry name" value="NAD(P)-binding Rossmann-like Domain"/>
    <property type="match status" value="1"/>
</dbReference>
<evidence type="ECO:0000313" key="9">
    <source>
        <dbReference type="Proteomes" id="UP001152795"/>
    </source>
</evidence>